<dbReference type="SMART" id="SM00470">
    <property type="entry name" value="ParB"/>
    <property type="match status" value="1"/>
</dbReference>
<evidence type="ECO:0000259" key="3">
    <source>
        <dbReference type="SMART" id="SM00470"/>
    </source>
</evidence>
<dbReference type="InterPro" id="IPR004437">
    <property type="entry name" value="ParB/RepB/Spo0J"/>
</dbReference>
<dbReference type="SUPFAM" id="SSF109709">
    <property type="entry name" value="KorB DNA-binding domain-like"/>
    <property type="match status" value="1"/>
</dbReference>
<dbReference type="Gene3D" id="1.10.10.2830">
    <property type="match status" value="1"/>
</dbReference>
<dbReference type="InterPro" id="IPR036086">
    <property type="entry name" value="ParB/Sulfiredoxin_sf"/>
</dbReference>
<geneLocation type="plasmid" evidence="4">
    <name>pRGRH1794</name>
</geneLocation>
<dbReference type="Pfam" id="PF17762">
    <property type="entry name" value="HTH_ParB"/>
    <property type="match status" value="1"/>
</dbReference>
<dbReference type="CDD" id="cd16407">
    <property type="entry name" value="ParB_N_like"/>
    <property type="match status" value="1"/>
</dbReference>
<evidence type="ECO:0000256" key="1">
    <source>
        <dbReference type="ARBA" id="ARBA00022829"/>
    </source>
</evidence>
<organism evidence="4">
    <name type="scientific">uncultured prokaryote</name>
    <dbReference type="NCBI Taxonomy" id="198431"/>
    <lineage>
        <taxon>unclassified sequences</taxon>
        <taxon>environmental samples</taxon>
    </lineage>
</organism>
<dbReference type="EMBL" id="LN854293">
    <property type="protein sequence ID" value="CRY97926.1"/>
    <property type="molecule type" value="Genomic_DNA"/>
</dbReference>
<dbReference type="GO" id="GO:0007059">
    <property type="term" value="P:chromosome segregation"/>
    <property type="evidence" value="ECO:0007669"/>
    <property type="project" value="UniProtKB-KW"/>
</dbReference>
<dbReference type="InterPro" id="IPR050336">
    <property type="entry name" value="Chromosome_partition/occlusion"/>
</dbReference>
<proteinExistence type="predicted"/>
<dbReference type="PANTHER" id="PTHR33375:SF1">
    <property type="entry name" value="CHROMOSOME-PARTITIONING PROTEIN PARB-RELATED"/>
    <property type="match status" value="1"/>
</dbReference>
<name>A0A0H5Q7C1_9ZZZZ</name>
<evidence type="ECO:0000313" key="4">
    <source>
        <dbReference type="EMBL" id="CRY97926.1"/>
    </source>
</evidence>
<dbReference type="PANTHER" id="PTHR33375">
    <property type="entry name" value="CHROMOSOME-PARTITIONING PROTEIN PARB-RELATED"/>
    <property type="match status" value="1"/>
</dbReference>
<evidence type="ECO:0000256" key="2">
    <source>
        <dbReference type="SAM" id="MobiDB-lite"/>
    </source>
</evidence>
<dbReference type="GO" id="GO:0003677">
    <property type="term" value="F:DNA binding"/>
    <property type="evidence" value="ECO:0007669"/>
    <property type="project" value="InterPro"/>
</dbReference>
<keyword evidence="1" id="KW-0159">Chromosome partition</keyword>
<protein>
    <recommendedName>
        <fullName evidence="3">ParB-like N-terminal domain-containing protein</fullName>
    </recommendedName>
</protein>
<keyword evidence="4" id="KW-0614">Plasmid</keyword>
<dbReference type="SUPFAM" id="SSF110849">
    <property type="entry name" value="ParB/Sulfiredoxin"/>
    <property type="match status" value="1"/>
</dbReference>
<dbReference type="InterPro" id="IPR003115">
    <property type="entry name" value="ParB_N"/>
</dbReference>
<feature type="region of interest" description="Disordered" evidence="2">
    <location>
        <begin position="118"/>
        <end position="139"/>
    </location>
</feature>
<sequence>MNIQEIKVSECAAFQDNPFQVRDDEGMELLVQSIKEFGIMTPVVVRPVKEGGYEIVSGHRRIHACRRAGIEEIPALVRDMERDSAVIFMVDSNIQREGLLPSEKAFAYKMKVEALRHQGKRSVQPGQKSSRGAVAENAGESETQVQRYIRLTNLEKPLLSLVDEGRIAFTPAVELSYLNQREQLDLLETIESEDCTPSLSQAIRMRKLSEAGQLDMDGIFHIMSEVKGNQKEYIKLSSDKVGKYLNKLRTPQQKEDFILKALAFYARHLERQRSSRGGR</sequence>
<dbReference type="Pfam" id="PF02195">
    <property type="entry name" value="ParB_N"/>
    <property type="match status" value="1"/>
</dbReference>
<accession>A0A0H5Q7C1</accession>
<dbReference type="NCBIfam" id="TIGR00180">
    <property type="entry name" value="parB_part"/>
    <property type="match status" value="1"/>
</dbReference>
<dbReference type="AlphaFoldDB" id="A0A0H5Q7C1"/>
<dbReference type="InterPro" id="IPR041468">
    <property type="entry name" value="HTH_ParB/Spo0J"/>
</dbReference>
<dbReference type="Gene3D" id="3.90.1530.30">
    <property type="match status" value="1"/>
</dbReference>
<reference evidence="4" key="2">
    <citation type="submission" date="2015-07" db="EMBL/GenBank/DDBJ databases">
        <title>Plasmids, circular viruses and viroids from rat gut.</title>
        <authorList>
            <person name="Jorgensen T.J."/>
            <person name="Hansen M.A."/>
            <person name="Xu Z."/>
            <person name="Tabak M.A."/>
            <person name="Sorensen S.J."/>
            <person name="Hansen L.H."/>
        </authorList>
    </citation>
    <scope>NUCLEOTIDE SEQUENCE</scope>
    <source>
        <plasmid evidence="4">pRGRH1794</plasmid>
    </source>
</reference>
<feature type="domain" description="ParB-like N-terminal" evidence="3">
    <location>
        <begin position="4"/>
        <end position="94"/>
    </location>
</feature>
<reference evidence="4" key="1">
    <citation type="submission" date="2015-06" db="EMBL/GenBank/DDBJ databases">
        <authorList>
            <person name="Joergensen T."/>
        </authorList>
    </citation>
    <scope>NUCLEOTIDE SEQUENCE</scope>
    <source>
        <plasmid evidence="4">pRGRH1794</plasmid>
    </source>
</reference>